<evidence type="ECO:0000256" key="3">
    <source>
        <dbReference type="ARBA" id="ARBA00007931"/>
    </source>
</evidence>
<comment type="caution">
    <text evidence="13">The sequence shown here is derived from an EMBL/GenBank/DDBJ whole genome shotgun (WGS) entry which is preliminary data.</text>
</comment>
<dbReference type="Proteomes" id="UP000231056">
    <property type="component" value="Unassembled WGS sequence"/>
</dbReference>
<reference evidence="13 14" key="1">
    <citation type="submission" date="2017-09" db="EMBL/GenBank/DDBJ databases">
        <title>Depth-based differentiation of microbial function through sediment-hosted aquifers and enrichment of novel symbionts in the deep terrestrial subsurface.</title>
        <authorList>
            <person name="Probst A.J."/>
            <person name="Ladd B."/>
            <person name="Jarett J.K."/>
            <person name="Geller-Mcgrath D.E."/>
            <person name="Sieber C.M."/>
            <person name="Emerson J.B."/>
            <person name="Anantharaman K."/>
            <person name="Thomas B.C."/>
            <person name="Malmstrom R."/>
            <person name="Stieglmeier M."/>
            <person name="Klingl A."/>
            <person name="Woyke T."/>
            <person name="Ryan C.M."/>
            <person name="Banfield J.F."/>
        </authorList>
    </citation>
    <scope>NUCLEOTIDE SEQUENCE [LARGE SCALE GENOMIC DNA]</scope>
    <source>
        <strain evidence="13">CG11_big_fil_rev_8_21_14_0_20_36_8</strain>
    </source>
</reference>
<dbReference type="SUPFAM" id="SSF50156">
    <property type="entry name" value="PDZ domain-like"/>
    <property type="match status" value="1"/>
</dbReference>
<evidence type="ECO:0000256" key="8">
    <source>
        <dbReference type="ARBA" id="ARBA00022989"/>
    </source>
</evidence>
<dbReference type="InterPro" id="IPR004387">
    <property type="entry name" value="Pept_M50_Zn"/>
</dbReference>
<dbReference type="GO" id="GO:0016020">
    <property type="term" value="C:membrane"/>
    <property type="evidence" value="ECO:0007669"/>
    <property type="project" value="UniProtKB-SubCell"/>
</dbReference>
<evidence type="ECO:0000256" key="6">
    <source>
        <dbReference type="ARBA" id="ARBA00022801"/>
    </source>
</evidence>
<dbReference type="AlphaFoldDB" id="A0A2M6IU52"/>
<evidence type="ECO:0000313" key="14">
    <source>
        <dbReference type="Proteomes" id="UP000231056"/>
    </source>
</evidence>
<keyword evidence="5 11" id="KW-0812">Transmembrane</keyword>
<evidence type="ECO:0000256" key="11">
    <source>
        <dbReference type="SAM" id="Phobius"/>
    </source>
</evidence>
<feature type="domain" description="Peptidase M50" evidence="12">
    <location>
        <begin position="7"/>
        <end position="345"/>
    </location>
</feature>
<keyword evidence="7" id="KW-0862">Zinc</keyword>
<dbReference type="InterPro" id="IPR008915">
    <property type="entry name" value="Peptidase_M50"/>
</dbReference>
<keyword evidence="6" id="KW-0378">Hydrolase</keyword>
<proteinExistence type="inferred from homology"/>
<evidence type="ECO:0000256" key="4">
    <source>
        <dbReference type="ARBA" id="ARBA00022670"/>
    </source>
</evidence>
<organism evidence="13 14">
    <name type="scientific">Candidatus Roizmanbacteria bacterium CG11_big_fil_rev_8_21_14_0_20_36_8</name>
    <dbReference type="NCBI Taxonomy" id="1974856"/>
    <lineage>
        <taxon>Bacteria</taxon>
        <taxon>Candidatus Roizmaniibacteriota</taxon>
    </lineage>
</organism>
<keyword evidence="9" id="KW-0482">Metalloprotease</keyword>
<name>A0A2M6IU52_9BACT</name>
<evidence type="ECO:0000256" key="7">
    <source>
        <dbReference type="ARBA" id="ARBA00022833"/>
    </source>
</evidence>
<keyword evidence="10 11" id="KW-0472">Membrane</keyword>
<sequence length="360" mass="39872">MLTVLIFIIILIILVLVHEFGHFFAAKMNGIFVEEFGFGFPPRLFGKRIGETLYSVNLIPLGGFVKLYGEEYHEEDDNSKGKSRIPPHRSFIDKAPFQKTIVLIAGVVMNFLLAWVLISFLFLSGVPKPSGVMISDILPNSPAETAGLMKSDSILFIGNGEESKKVVMTSDVIEITNGYAGKQMKIIIERQNKTLNFTLIPRENPPKGEGALGVVIQQNIKTISYPWYQIPYYGFIETAGTAKTIAVEILKIPGKLLTKNHAPVEFAGPIGIAKIVGEARKFGLNALIELTAVISLNLAVINILPLPALDGGRLVFIFYEWISGRRPNKKLEQYLNLFGIILFLGLGAAITIFEINKYFL</sequence>
<protein>
    <recommendedName>
        <fullName evidence="12">Peptidase M50 domain-containing protein</fullName>
    </recommendedName>
</protein>
<comment type="similarity">
    <text evidence="3">Belongs to the peptidase M50B family.</text>
</comment>
<evidence type="ECO:0000256" key="5">
    <source>
        <dbReference type="ARBA" id="ARBA00022692"/>
    </source>
</evidence>
<dbReference type="Gene3D" id="2.30.42.10">
    <property type="match status" value="1"/>
</dbReference>
<dbReference type="PANTHER" id="PTHR42837">
    <property type="entry name" value="REGULATOR OF SIGMA-E PROTEASE RSEP"/>
    <property type="match status" value="1"/>
</dbReference>
<keyword evidence="4" id="KW-0645">Protease</keyword>
<dbReference type="GO" id="GO:0006508">
    <property type="term" value="P:proteolysis"/>
    <property type="evidence" value="ECO:0007669"/>
    <property type="project" value="UniProtKB-KW"/>
</dbReference>
<feature type="transmembrane region" description="Helical" evidence="11">
    <location>
        <begin position="101"/>
        <end position="123"/>
    </location>
</feature>
<dbReference type="CDD" id="cd06163">
    <property type="entry name" value="S2P-M50_PDZ_RseP-like"/>
    <property type="match status" value="1"/>
</dbReference>
<evidence type="ECO:0000259" key="12">
    <source>
        <dbReference type="Pfam" id="PF02163"/>
    </source>
</evidence>
<evidence type="ECO:0000256" key="1">
    <source>
        <dbReference type="ARBA" id="ARBA00001947"/>
    </source>
</evidence>
<evidence type="ECO:0000313" key="13">
    <source>
        <dbReference type="EMBL" id="PIQ73461.1"/>
    </source>
</evidence>
<evidence type="ECO:0000256" key="9">
    <source>
        <dbReference type="ARBA" id="ARBA00023049"/>
    </source>
</evidence>
<feature type="transmembrane region" description="Helical" evidence="11">
    <location>
        <begin position="334"/>
        <end position="355"/>
    </location>
</feature>
<gene>
    <name evidence="13" type="ORF">COV58_02435</name>
</gene>
<dbReference type="PANTHER" id="PTHR42837:SF2">
    <property type="entry name" value="MEMBRANE METALLOPROTEASE ARASP2, CHLOROPLASTIC-RELATED"/>
    <property type="match status" value="1"/>
</dbReference>
<dbReference type="Pfam" id="PF02163">
    <property type="entry name" value="Peptidase_M50"/>
    <property type="match status" value="1"/>
</dbReference>
<keyword evidence="8 11" id="KW-1133">Transmembrane helix</keyword>
<accession>A0A2M6IU52</accession>
<dbReference type="GO" id="GO:0004222">
    <property type="term" value="F:metalloendopeptidase activity"/>
    <property type="evidence" value="ECO:0007669"/>
    <property type="project" value="InterPro"/>
</dbReference>
<evidence type="ECO:0000256" key="10">
    <source>
        <dbReference type="ARBA" id="ARBA00023136"/>
    </source>
</evidence>
<comment type="subcellular location">
    <subcellularLocation>
        <location evidence="2">Membrane</location>
        <topology evidence="2">Multi-pass membrane protein</topology>
    </subcellularLocation>
</comment>
<dbReference type="InterPro" id="IPR036034">
    <property type="entry name" value="PDZ_sf"/>
</dbReference>
<evidence type="ECO:0000256" key="2">
    <source>
        <dbReference type="ARBA" id="ARBA00004141"/>
    </source>
</evidence>
<comment type="cofactor">
    <cofactor evidence="1">
        <name>Zn(2+)</name>
        <dbReference type="ChEBI" id="CHEBI:29105"/>
    </cofactor>
</comment>
<dbReference type="EMBL" id="PCVM01000058">
    <property type="protein sequence ID" value="PIQ73461.1"/>
    <property type="molecule type" value="Genomic_DNA"/>
</dbReference>